<feature type="compositionally biased region" description="Basic residues" evidence="1">
    <location>
        <begin position="1"/>
        <end position="12"/>
    </location>
</feature>
<feature type="compositionally biased region" description="Polar residues" evidence="1">
    <location>
        <begin position="107"/>
        <end position="119"/>
    </location>
</feature>
<dbReference type="Proteomes" id="UP000688947">
    <property type="component" value="Unassembled WGS sequence"/>
</dbReference>
<dbReference type="InterPro" id="IPR052579">
    <property type="entry name" value="Zinc_finger_SWIM"/>
</dbReference>
<evidence type="ECO:0000256" key="1">
    <source>
        <dbReference type="SAM" id="MobiDB-lite"/>
    </source>
</evidence>
<dbReference type="InterPro" id="IPR048324">
    <property type="entry name" value="ZSWIM1-3_RNaseH-like"/>
</dbReference>
<feature type="compositionally biased region" description="Basic residues" evidence="1">
    <location>
        <begin position="44"/>
        <end position="76"/>
    </location>
</feature>
<accession>A0A8T1TPH9</accession>
<name>A0A8T1TPH9_9STRA</name>
<feature type="compositionally biased region" description="Basic and acidic residues" evidence="1">
    <location>
        <begin position="93"/>
        <end position="102"/>
    </location>
</feature>
<feature type="domain" description="ZSWIM1/3 RNaseH-like" evidence="2">
    <location>
        <begin position="257"/>
        <end position="314"/>
    </location>
</feature>
<organism evidence="3 4">
    <name type="scientific">Phytophthora cactorum</name>
    <dbReference type="NCBI Taxonomy" id="29920"/>
    <lineage>
        <taxon>Eukaryota</taxon>
        <taxon>Sar</taxon>
        <taxon>Stramenopiles</taxon>
        <taxon>Oomycota</taxon>
        <taxon>Peronosporomycetes</taxon>
        <taxon>Peronosporales</taxon>
        <taxon>Peronosporaceae</taxon>
        <taxon>Phytophthora</taxon>
    </lineage>
</organism>
<dbReference type="EMBL" id="JAENGZ010002111">
    <property type="protein sequence ID" value="KAG6944826.1"/>
    <property type="molecule type" value="Genomic_DNA"/>
</dbReference>
<dbReference type="Pfam" id="PF21056">
    <property type="entry name" value="ZSWIM1-3_RNaseH-like"/>
    <property type="match status" value="1"/>
</dbReference>
<comment type="caution">
    <text evidence="3">The sequence shown here is derived from an EMBL/GenBank/DDBJ whole genome shotgun (WGS) entry which is preliminary data.</text>
</comment>
<reference evidence="3" key="1">
    <citation type="submission" date="2021-01" db="EMBL/GenBank/DDBJ databases">
        <title>Phytophthora aleatoria, a newly-described species from Pinus radiata is distinct from Phytophthora cactorum isolates based on comparative genomics.</title>
        <authorList>
            <person name="Mcdougal R."/>
            <person name="Panda P."/>
            <person name="Williams N."/>
            <person name="Studholme D.J."/>
        </authorList>
    </citation>
    <scope>NUCLEOTIDE SEQUENCE</scope>
    <source>
        <strain evidence="3">NZFS 3830</strain>
    </source>
</reference>
<dbReference type="PANTHER" id="PTHR31569">
    <property type="entry name" value="SWIM-TYPE DOMAIN-CONTAINING PROTEIN"/>
    <property type="match status" value="1"/>
</dbReference>
<evidence type="ECO:0000313" key="3">
    <source>
        <dbReference type="EMBL" id="KAG6944826.1"/>
    </source>
</evidence>
<dbReference type="OrthoDB" id="122237at2759"/>
<evidence type="ECO:0000259" key="2">
    <source>
        <dbReference type="Pfam" id="PF21056"/>
    </source>
</evidence>
<gene>
    <name evidence="3" type="ORF">JG687_00017631</name>
</gene>
<evidence type="ECO:0000313" key="4">
    <source>
        <dbReference type="Proteomes" id="UP000688947"/>
    </source>
</evidence>
<proteinExistence type="predicted"/>
<dbReference type="AlphaFoldDB" id="A0A8T1TPH9"/>
<sequence length="325" mass="36755">MARRQRHVHHRCHGTEETVEGAKASRARIAITGSNSDESLGPRQPRKSRLLKKRKSKSYRVKTKTKRHRHGSRRRWLRDTGSSSSSASVTGESDNREAKSDDLFGSSDASGSAETNASTICDAGKDGGDVTAQDDLVSVPKLDVMTFDDWEELESYIKVYGRRTFQIYSVRTATPVSTRNQKIKDGRSFCDQIPANMKFYNKTYSNDWEVCITKQIVTRNHDVGTEVYQSYHEARQIDDAEVLSGVRTLYRGGANRKRILEYIGENTTVQPAMKDNFPEVLLIDATDDTNVSNYKLFIFMIQDVVGKGQHVQVSADSQFWIVRDV</sequence>
<feature type="region of interest" description="Disordered" evidence="1">
    <location>
        <begin position="1"/>
        <end position="120"/>
    </location>
</feature>
<protein>
    <recommendedName>
        <fullName evidence="2">ZSWIM1/3 RNaseH-like domain-containing protein</fullName>
    </recommendedName>
</protein>
<dbReference type="PANTHER" id="PTHR31569:SF4">
    <property type="entry name" value="SWIM-TYPE DOMAIN-CONTAINING PROTEIN"/>
    <property type="match status" value="1"/>
</dbReference>
<dbReference type="VEuPathDB" id="FungiDB:PC110_g17038"/>